<evidence type="ECO:0000313" key="1">
    <source>
        <dbReference type="EMBL" id="KAJ7330979.1"/>
    </source>
</evidence>
<accession>A0AAD6ZN71</accession>
<organism evidence="1 2">
    <name type="scientific">Mycena albidolilacea</name>
    <dbReference type="NCBI Taxonomy" id="1033008"/>
    <lineage>
        <taxon>Eukaryota</taxon>
        <taxon>Fungi</taxon>
        <taxon>Dikarya</taxon>
        <taxon>Basidiomycota</taxon>
        <taxon>Agaricomycotina</taxon>
        <taxon>Agaricomycetes</taxon>
        <taxon>Agaricomycetidae</taxon>
        <taxon>Agaricales</taxon>
        <taxon>Marasmiineae</taxon>
        <taxon>Mycenaceae</taxon>
        <taxon>Mycena</taxon>
    </lineage>
</organism>
<comment type="caution">
    <text evidence="1">The sequence shown here is derived from an EMBL/GenBank/DDBJ whole genome shotgun (WGS) entry which is preliminary data.</text>
</comment>
<evidence type="ECO:0000313" key="2">
    <source>
        <dbReference type="Proteomes" id="UP001218218"/>
    </source>
</evidence>
<protein>
    <recommendedName>
        <fullName evidence="3">F-box domain-containing protein</fullName>
    </recommendedName>
</protein>
<reference evidence="1" key="1">
    <citation type="submission" date="2023-03" db="EMBL/GenBank/DDBJ databases">
        <title>Massive genome expansion in bonnet fungi (Mycena s.s.) driven by repeated elements and novel gene families across ecological guilds.</title>
        <authorList>
            <consortium name="Lawrence Berkeley National Laboratory"/>
            <person name="Harder C.B."/>
            <person name="Miyauchi S."/>
            <person name="Viragh M."/>
            <person name="Kuo A."/>
            <person name="Thoen E."/>
            <person name="Andreopoulos B."/>
            <person name="Lu D."/>
            <person name="Skrede I."/>
            <person name="Drula E."/>
            <person name="Henrissat B."/>
            <person name="Morin E."/>
            <person name="Kohler A."/>
            <person name="Barry K."/>
            <person name="LaButti K."/>
            <person name="Morin E."/>
            <person name="Salamov A."/>
            <person name="Lipzen A."/>
            <person name="Mereny Z."/>
            <person name="Hegedus B."/>
            <person name="Baldrian P."/>
            <person name="Stursova M."/>
            <person name="Weitz H."/>
            <person name="Taylor A."/>
            <person name="Grigoriev I.V."/>
            <person name="Nagy L.G."/>
            <person name="Martin F."/>
            <person name="Kauserud H."/>
        </authorList>
    </citation>
    <scope>NUCLEOTIDE SEQUENCE</scope>
    <source>
        <strain evidence="1">CBHHK002</strain>
    </source>
</reference>
<proteinExistence type="predicted"/>
<evidence type="ECO:0008006" key="3">
    <source>
        <dbReference type="Google" id="ProtNLM"/>
    </source>
</evidence>
<gene>
    <name evidence="1" type="ORF">DFH08DRAFT_1022105</name>
</gene>
<name>A0AAD6ZN71_9AGAR</name>
<dbReference type="AlphaFoldDB" id="A0AAD6ZN71"/>
<dbReference type="Proteomes" id="UP001218218">
    <property type="component" value="Unassembled WGS sequence"/>
</dbReference>
<keyword evidence="2" id="KW-1185">Reference proteome</keyword>
<sequence>MHRCLKIPEVLWEIFSYLDPTRNPELLRGIISEFNPTQTLEFSFGDRSTQPTFCHLAKAAKTCKAFYLECAGLMWRLATLGNLLVCLPDDLCVVDKSDSKNYTIRLVRPIRKEDWKRFSIYAARVKLLFSGADEWTLSNILPTMALSLPPNTFPALKGITWRHPGVQFSHIGTFLSPAITTVSFRSTQESLSLLPILPSKCPYLRNVSIIPDPDPNAWDSLEELHAISSFLCELSDAESMRVPQLNQAAMGHLSRMPSLTSLLFHRFSEASDWSTAVHEQGFTSLHTLQLLRPNVEDSTALLQSFHHVPLKSLSVAFSNSAGPSQLDAFFSALSAGVLHPCLSDLWMQSQDHSSQLPDGYHIENRTFRLLFSFCNFTSVAIHISGGFDLDDTIVLDLSCAWLLIEFLGLFEGVTHTRVTLACLSSFAVNCPRLTQLEMLFNTTTIPRPPNAASTSVRTHRLETLVVCHSPLLLSHVDRTARFLAAHFPALKEIHAYEGVGRKSWDAVVRRHGRLCL</sequence>
<dbReference type="EMBL" id="JARIHO010000036">
    <property type="protein sequence ID" value="KAJ7330979.1"/>
    <property type="molecule type" value="Genomic_DNA"/>
</dbReference>